<keyword evidence="1" id="KW-0560">Oxidoreductase</keyword>
<dbReference type="Gene3D" id="1.10.540.10">
    <property type="entry name" value="Acyl-CoA dehydrogenase/oxidase, N-terminal domain"/>
    <property type="match status" value="1"/>
</dbReference>
<dbReference type="Gene3D" id="1.20.140.10">
    <property type="entry name" value="Butyryl-CoA Dehydrogenase, subunit A, domain 3"/>
    <property type="match status" value="1"/>
</dbReference>
<dbReference type="InterPro" id="IPR036250">
    <property type="entry name" value="AcylCo_DH-like_C"/>
</dbReference>
<evidence type="ECO:0000256" key="1">
    <source>
        <dbReference type="ARBA" id="ARBA00023002"/>
    </source>
</evidence>
<dbReference type="SUPFAM" id="SSF56645">
    <property type="entry name" value="Acyl-CoA dehydrogenase NM domain-like"/>
    <property type="match status" value="1"/>
</dbReference>
<name>A0ABT2HX31_9MICO</name>
<organism evidence="4 5">
    <name type="scientific">Pseudoclavibacter albus</name>
    <dbReference type="NCBI Taxonomy" id="272241"/>
    <lineage>
        <taxon>Bacteria</taxon>
        <taxon>Bacillati</taxon>
        <taxon>Actinomycetota</taxon>
        <taxon>Actinomycetes</taxon>
        <taxon>Micrococcales</taxon>
        <taxon>Microbacteriaceae</taxon>
        <taxon>Pseudoclavibacter</taxon>
    </lineage>
</organism>
<dbReference type="InterPro" id="IPR013107">
    <property type="entry name" value="Acyl-CoA_DH_C"/>
</dbReference>
<comment type="caution">
    <text evidence="4">The sequence shown here is derived from an EMBL/GenBank/DDBJ whole genome shotgun (WGS) entry which is preliminary data.</text>
</comment>
<feature type="domain" description="Acyl-CoA dehydrogenase/oxidase N-terminal" evidence="2">
    <location>
        <begin position="15"/>
        <end position="82"/>
    </location>
</feature>
<dbReference type="Pfam" id="PF02771">
    <property type="entry name" value="Acyl-CoA_dh_N"/>
    <property type="match status" value="1"/>
</dbReference>
<feature type="domain" description="Acyl-CoA dehydrogenase C-terminal" evidence="3">
    <location>
        <begin position="239"/>
        <end position="363"/>
    </location>
</feature>
<dbReference type="Pfam" id="PF08028">
    <property type="entry name" value="Acyl-CoA_dh_2"/>
    <property type="match status" value="1"/>
</dbReference>
<gene>
    <name evidence="4" type="ORF">M3D15_05920</name>
</gene>
<dbReference type="PANTHER" id="PTHR43884:SF25">
    <property type="entry name" value="ACYL-COA DEHYDROGENASE YDBM-RELATED"/>
    <property type="match status" value="1"/>
</dbReference>
<evidence type="ECO:0000259" key="2">
    <source>
        <dbReference type="Pfam" id="PF02771"/>
    </source>
</evidence>
<proteinExistence type="predicted"/>
<dbReference type="InterPro" id="IPR013786">
    <property type="entry name" value="AcylCoA_DH/ox_N"/>
</dbReference>
<dbReference type="InterPro" id="IPR046373">
    <property type="entry name" value="Acyl-CoA_Oxase/DH_mid-dom_sf"/>
</dbReference>
<keyword evidence="5" id="KW-1185">Reference proteome</keyword>
<protein>
    <submittedName>
        <fullName evidence="4">Acyl-CoA/acyl-ACP dehydrogenase</fullName>
    </submittedName>
</protein>
<dbReference type="SUPFAM" id="SSF47203">
    <property type="entry name" value="Acyl-CoA dehydrogenase C-terminal domain-like"/>
    <property type="match status" value="1"/>
</dbReference>
<sequence>MDPCEVLPDDLLTDMRERAARSDGENVFPDDDLEALHDVGYLKLMIPEELGGHGATLEEACQAQRRLATAAPATALAVNMHLIWSGMARVLSERGDNSLTQVVQDIADGHVYALGISEAGNDAVLFDSVVNAERLTDGSYRYSGTKIFTSLSPVWTRLGVFGRDDSGAEPRLVHGILHRGDEGVHIHDDWNTLGMRASQSCSTTLKGAIIPPERIVASLPVGPNQEPFVFAVFSNFLLLLGSVYLGIGERAIDLAVEAAHYRTSRSAGNRPFADDLQIRDIVARMGLRQMNARVALEATARDVDELAEHGAEWFPRLTGAKLHATQAARRTVEEALEVVGGSSFRAGHELSRLYRDVAASVYHPSQDRSVRATYAQWLLGPIGAAHPDA</sequence>
<dbReference type="Gene3D" id="2.40.110.10">
    <property type="entry name" value="Butyryl-CoA Dehydrogenase, subunit A, domain 2"/>
    <property type="match status" value="1"/>
</dbReference>
<evidence type="ECO:0000259" key="3">
    <source>
        <dbReference type="Pfam" id="PF08028"/>
    </source>
</evidence>
<dbReference type="InterPro" id="IPR009100">
    <property type="entry name" value="AcylCoA_DH/oxidase_NM_dom_sf"/>
</dbReference>
<dbReference type="Proteomes" id="UP001525379">
    <property type="component" value="Unassembled WGS sequence"/>
</dbReference>
<dbReference type="InterPro" id="IPR037069">
    <property type="entry name" value="AcylCoA_DH/ox_N_sf"/>
</dbReference>
<dbReference type="EMBL" id="JALXSQ010000018">
    <property type="protein sequence ID" value="MCT2042869.1"/>
    <property type="molecule type" value="Genomic_DNA"/>
</dbReference>
<dbReference type="PANTHER" id="PTHR43884">
    <property type="entry name" value="ACYL-COA DEHYDROGENASE"/>
    <property type="match status" value="1"/>
</dbReference>
<evidence type="ECO:0000313" key="5">
    <source>
        <dbReference type="Proteomes" id="UP001525379"/>
    </source>
</evidence>
<accession>A0ABT2HX31</accession>
<reference evidence="4 5" key="1">
    <citation type="submission" date="2022-04" db="EMBL/GenBank/DDBJ databases">
        <title>Human microbiome associated bacterial genomes.</title>
        <authorList>
            <person name="Sandstrom S."/>
            <person name="Salamzade R."/>
            <person name="Kalan L.R."/>
        </authorList>
    </citation>
    <scope>NUCLEOTIDE SEQUENCE [LARGE SCALE GENOMIC DNA]</scope>
    <source>
        <strain evidence="5">p3-SID1799</strain>
    </source>
</reference>
<evidence type="ECO:0000313" key="4">
    <source>
        <dbReference type="EMBL" id="MCT2042869.1"/>
    </source>
</evidence>
<dbReference type="PIRSF" id="PIRSF016578">
    <property type="entry name" value="HsaA"/>
    <property type="match status" value="1"/>
</dbReference>